<protein>
    <recommendedName>
        <fullName evidence="3">DUF3310 domain-containing protein</fullName>
    </recommendedName>
</protein>
<evidence type="ECO:0000313" key="1">
    <source>
        <dbReference type="EMBL" id="HAC30697.1"/>
    </source>
</evidence>
<proteinExistence type="predicted"/>
<accession>A0A3B8WKP6</accession>
<name>A0A3B8WKP6_MARNT</name>
<organism evidence="1 2">
    <name type="scientific">Marinobacter nauticus</name>
    <name type="common">Marinobacter hydrocarbonoclasticus</name>
    <name type="synonym">Marinobacter aquaeolei</name>
    <dbReference type="NCBI Taxonomy" id="2743"/>
    <lineage>
        <taxon>Bacteria</taxon>
        <taxon>Pseudomonadati</taxon>
        <taxon>Pseudomonadota</taxon>
        <taxon>Gammaproteobacteria</taxon>
        <taxon>Pseudomonadales</taxon>
        <taxon>Marinobacteraceae</taxon>
        <taxon>Marinobacter</taxon>
    </lineage>
</organism>
<dbReference type="AlphaFoldDB" id="A0A3B8WKP6"/>
<dbReference type="Proteomes" id="UP000261325">
    <property type="component" value="Unassembled WGS sequence"/>
</dbReference>
<reference evidence="1 2" key="1">
    <citation type="journal article" date="2018" name="Nat. Biotechnol.">
        <title>A standardized bacterial taxonomy based on genome phylogeny substantially revises the tree of life.</title>
        <authorList>
            <person name="Parks D.H."/>
            <person name="Chuvochina M."/>
            <person name="Waite D.W."/>
            <person name="Rinke C."/>
            <person name="Skarshewski A."/>
            <person name="Chaumeil P.A."/>
            <person name="Hugenholtz P."/>
        </authorList>
    </citation>
    <scope>NUCLEOTIDE SEQUENCE [LARGE SCALE GENOMIC DNA]</scope>
    <source>
        <strain evidence="1">UBA9049</strain>
    </source>
</reference>
<evidence type="ECO:0008006" key="3">
    <source>
        <dbReference type="Google" id="ProtNLM"/>
    </source>
</evidence>
<gene>
    <name evidence="1" type="ORF">DCF82_23265</name>
</gene>
<dbReference type="EMBL" id="DLYI01000313">
    <property type="protein sequence ID" value="HAC30697.1"/>
    <property type="molecule type" value="Genomic_DNA"/>
</dbReference>
<comment type="caution">
    <text evidence="1">The sequence shown here is derived from an EMBL/GenBank/DDBJ whole genome shotgun (WGS) entry which is preliminary data.</text>
</comment>
<sequence length="103" mass="11945">MTSRIDIIGTNGNEGSHYGEGCKRQTMADIYPKYYKDVRHLDSVDVYRVHRLFGVTDNELHHASKKILLCGVRTGGKPARKEIEEARDTLNRWLEIQDEDERQ</sequence>
<evidence type="ECO:0000313" key="2">
    <source>
        <dbReference type="Proteomes" id="UP000261325"/>
    </source>
</evidence>